<dbReference type="AlphaFoldDB" id="A0A165Z223"/>
<name>A0A165Z223_9AGAM</name>
<feature type="transmembrane region" description="Helical" evidence="5">
    <location>
        <begin position="142"/>
        <end position="162"/>
    </location>
</feature>
<evidence type="ECO:0008006" key="8">
    <source>
        <dbReference type="Google" id="ProtNLM"/>
    </source>
</evidence>
<comment type="subcellular location">
    <subcellularLocation>
        <location evidence="1">Membrane</location>
        <topology evidence="1">Multi-pass membrane protein</topology>
    </subcellularLocation>
</comment>
<dbReference type="STRING" id="1314776.A0A165Z223"/>
<evidence type="ECO:0000256" key="1">
    <source>
        <dbReference type="ARBA" id="ARBA00004141"/>
    </source>
</evidence>
<feature type="transmembrane region" description="Helical" evidence="5">
    <location>
        <begin position="21"/>
        <end position="46"/>
    </location>
</feature>
<evidence type="ECO:0000313" key="7">
    <source>
        <dbReference type="Proteomes" id="UP000076798"/>
    </source>
</evidence>
<dbReference type="Gene3D" id="1.20.1070.10">
    <property type="entry name" value="Rhodopsin 7-helix transmembrane proteins"/>
    <property type="match status" value="1"/>
</dbReference>
<dbReference type="GO" id="GO:0007189">
    <property type="term" value="P:adenylate cyclase-activating G protein-coupled receptor signaling pathway"/>
    <property type="evidence" value="ECO:0007669"/>
    <property type="project" value="TreeGrafter"/>
</dbReference>
<feature type="transmembrane region" description="Helical" evidence="5">
    <location>
        <begin position="110"/>
        <end position="130"/>
    </location>
</feature>
<feature type="transmembrane region" description="Helical" evidence="5">
    <location>
        <begin position="194"/>
        <end position="214"/>
    </location>
</feature>
<dbReference type="OrthoDB" id="100006at2759"/>
<dbReference type="GO" id="GO:0004930">
    <property type="term" value="F:G protein-coupled receptor activity"/>
    <property type="evidence" value="ECO:0007669"/>
    <property type="project" value="TreeGrafter"/>
</dbReference>
<gene>
    <name evidence="6" type="ORF">SISSUDRAFT_1065796</name>
</gene>
<keyword evidence="4 5" id="KW-0472">Membrane</keyword>
<feature type="transmembrane region" description="Helical" evidence="5">
    <location>
        <begin position="66"/>
        <end position="90"/>
    </location>
</feature>
<organism evidence="6 7">
    <name type="scientific">Sistotremastrum suecicum HHB10207 ss-3</name>
    <dbReference type="NCBI Taxonomy" id="1314776"/>
    <lineage>
        <taxon>Eukaryota</taxon>
        <taxon>Fungi</taxon>
        <taxon>Dikarya</taxon>
        <taxon>Basidiomycota</taxon>
        <taxon>Agaricomycotina</taxon>
        <taxon>Agaricomycetes</taxon>
        <taxon>Sistotremastrales</taxon>
        <taxon>Sistotremastraceae</taxon>
        <taxon>Sistotremastrum</taxon>
    </lineage>
</organism>
<keyword evidence="7" id="KW-1185">Reference proteome</keyword>
<evidence type="ECO:0000256" key="2">
    <source>
        <dbReference type="ARBA" id="ARBA00022692"/>
    </source>
</evidence>
<sequence length="287" mass="31702">MSIFNRHVQPGTGRTLTDAEFLGLGFTVAAAALSALSVLALLAHIFRRISTIRYNLRLGRYCYLQVFFLSLLLSDLLLSVGTLISIMWILDGGVSEGPLCTAQAIIRQAGQLGVAWATLAITIGTWGIIVRGWSQLSGQHVILPYTGIWIFIITLSPLLLVIPRDQPFFGKTNYWCWIRPSGGLRDAMAFNIGWVWFCAFVNLIAYISAASSVLSKGATLRGEVSSRLLGSGRANEHKSRLDALSVSARPSDFIHHLVYVIVHVVRILERGIVYDHKTESHPKKSRN</sequence>
<protein>
    <recommendedName>
        <fullName evidence="8">Glucose receptor Git3 N-terminal domain-containing protein</fullName>
    </recommendedName>
</protein>
<proteinExistence type="predicted"/>
<evidence type="ECO:0000313" key="6">
    <source>
        <dbReference type="EMBL" id="KZT33850.1"/>
    </source>
</evidence>
<evidence type="ECO:0000256" key="3">
    <source>
        <dbReference type="ARBA" id="ARBA00022989"/>
    </source>
</evidence>
<accession>A0A165Z223</accession>
<dbReference type="Proteomes" id="UP000076798">
    <property type="component" value="Unassembled WGS sequence"/>
</dbReference>
<dbReference type="GO" id="GO:0005886">
    <property type="term" value="C:plasma membrane"/>
    <property type="evidence" value="ECO:0007669"/>
    <property type="project" value="TreeGrafter"/>
</dbReference>
<dbReference type="PANTHER" id="PTHR23112:SF37">
    <property type="entry name" value="G PROTEIN-COUPLED RECEPTOR GPR1"/>
    <property type="match status" value="1"/>
</dbReference>
<evidence type="ECO:0000256" key="4">
    <source>
        <dbReference type="ARBA" id="ARBA00023136"/>
    </source>
</evidence>
<dbReference type="PANTHER" id="PTHR23112">
    <property type="entry name" value="G PROTEIN-COUPLED RECEPTOR 157-RELATED"/>
    <property type="match status" value="1"/>
</dbReference>
<keyword evidence="3 5" id="KW-1133">Transmembrane helix</keyword>
<evidence type="ECO:0000256" key="5">
    <source>
        <dbReference type="SAM" id="Phobius"/>
    </source>
</evidence>
<reference evidence="6 7" key="1">
    <citation type="journal article" date="2016" name="Mol. Biol. Evol.">
        <title>Comparative Genomics of Early-Diverging Mushroom-Forming Fungi Provides Insights into the Origins of Lignocellulose Decay Capabilities.</title>
        <authorList>
            <person name="Nagy L.G."/>
            <person name="Riley R."/>
            <person name="Tritt A."/>
            <person name="Adam C."/>
            <person name="Daum C."/>
            <person name="Floudas D."/>
            <person name="Sun H."/>
            <person name="Yadav J.S."/>
            <person name="Pangilinan J."/>
            <person name="Larsson K.H."/>
            <person name="Matsuura K."/>
            <person name="Barry K."/>
            <person name="Labutti K."/>
            <person name="Kuo R."/>
            <person name="Ohm R.A."/>
            <person name="Bhattacharya S.S."/>
            <person name="Shirouzu T."/>
            <person name="Yoshinaga Y."/>
            <person name="Martin F.M."/>
            <person name="Grigoriev I.V."/>
            <person name="Hibbett D.S."/>
        </authorList>
    </citation>
    <scope>NUCLEOTIDE SEQUENCE [LARGE SCALE GENOMIC DNA]</scope>
    <source>
        <strain evidence="6 7">HHB10207 ss-3</strain>
    </source>
</reference>
<dbReference type="EMBL" id="KV428214">
    <property type="protein sequence ID" value="KZT33850.1"/>
    <property type="molecule type" value="Genomic_DNA"/>
</dbReference>
<keyword evidence="2 5" id="KW-0812">Transmembrane</keyword>